<dbReference type="GO" id="GO:0047115">
    <property type="term" value="F:trans-1,2-dihydrobenzene-1,2-diol dehydrogenase activity"/>
    <property type="evidence" value="ECO:0007669"/>
    <property type="project" value="UniProtKB-EC"/>
</dbReference>
<accession>A0A1D1V2J4</accession>
<dbReference type="InterPro" id="IPR036291">
    <property type="entry name" value="NAD(P)-bd_dom_sf"/>
</dbReference>
<dbReference type="Gene3D" id="3.40.50.720">
    <property type="entry name" value="NAD(P)-binding Rossmann-like Domain"/>
    <property type="match status" value="1"/>
</dbReference>
<evidence type="ECO:0000259" key="11">
    <source>
        <dbReference type="Pfam" id="PF01408"/>
    </source>
</evidence>
<evidence type="ECO:0000256" key="6">
    <source>
        <dbReference type="ARBA" id="ARBA00042926"/>
    </source>
</evidence>
<organism evidence="13 14">
    <name type="scientific">Ramazzottius varieornatus</name>
    <name type="common">Water bear</name>
    <name type="synonym">Tardigrade</name>
    <dbReference type="NCBI Taxonomy" id="947166"/>
    <lineage>
        <taxon>Eukaryota</taxon>
        <taxon>Metazoa</taxon>
        <taxon>Ecdysozoa</taxon>
        <taxon>Tardigrada</taxon>
        <taxon>Eutardigrada</taxon>
        <taxon>Parachela</taxon>
        <taxon>Hypsibioidea</taxon>
        <taxon>Ramazzottiidae</taxon>
        <taxon>Ramazzottius</taxon>
    </lineage>
</organism>
<dbReference type="STRING" id="947166.A0A1D1V2J4"/>
<feature type="domain" description="Gfo/Idh/MocA-like oxidoreductase N-terminal" evidence="11">
    <location>
        <begin position="11"/>
        <end position="130"/>
    </location>
</feature>
<dbReference type="InterPro" id="IPR055170">
    <property type="entry name" value="GFO_IDH_MocA-like_dom"/>
</dbReference>
<evidence type="ECO:0000313" key="13">
    <source>
        <dbReference type="EMBL" id="GAU92953.1"/>
    </source>
</evidence>
<reference evidence="13 14" key="1">
    <citation type="journal article" date="2016" name="Nat. Commun.">
        <title>Extremotolerant tardigrade genome and improved radiotolerance of human cultured cells by tardigrade-unique protein.</title>
        <authorList>
            <person name="Hashimoto T."/>
            <person name="Horikawa D.D."/>
            <person name="Saito Y."/>
            <person name="Kuwahara H."/>
            <person name="Kozuka-Hata H."/>
            <person name="Shin-I T."/>
            <person name="Minakuchi Y."/>
            <person name="Ohishi K."/>
            <person name="Motoyama A."/>
            <person name="Aizu T."/>
            <person name="Enomoto A."/>
            <person name="Kondo K."/>
            <person name="Tanaka S."/>
            <person name="Hara Y."/>
            <person name="Koshikawa S."/>
            <person name="Sagara H."/>
            <person name="Miura T."/>
            <person name="Yokobori S."/>
            <person name="Miyagawa K."/>
            <person name="Suzuki Y."/>
            <person name="Kubo T."/>
            <person name="Oyama M."/>
            <person name="Kohara Y."/>
            <person name="Fujiyama A."/>
            <person name="Arakawa K."/>
            <person name="Katayama T."/>
            <person name="Toyoda A."/>
            <person name="Kunieda T."/>
        </authorList>
    </citation>
    <scope>NUCLEOTIDE SEQUENCE [LARGE SCALE GENOMIC DNA]</scope>
    <source>
        <strain evidence="13 14">YOKOZUNA-1</strain>
    </source>
</reference>
<dbReference type="InterPro" id="IPR000683">
    <property type="entry name" value="Gfo/Idh/MocA-like_OxRdtase_N"/>
</dbReference>
<comment type="similarity">
    <text evidence="1">Belongs to the Gfo/Idh/MocA family.</text>
</comment>
<evidence type="ECO:0000256" key="4">
    <source>
        <dbReference type="ARBA" id="ARBA00038984"/>
    </source>
</evidence>
<evidence type="ECO:0000256" key="10">
    <source>
        <dbReference type="ARBA" id="ARBA00049233"/>
    </source>
</evidence>
<comment type="catalytic activity">
    <reaction evidence="10">
        <text>D-xylose + NADP(+) = D-xylono-1,5-lactone + NADPH + H(+)</text>
        <dbReference type="Rhea" id="RHEA:22000"/>
        <dbReference type="ChEBI" id="CHEBI:15378"/>
        <dbReference type="ChEBI" id="CHEBI:15867"/>
        <dbReference type="ChEBI" id="CHEBI:53455"/>
        <dbReference type="ChEBI" id="CHEBI:57783"/>
        <dbReference type="ChEBI" id="CHEBI:58349"/>
        <dbReference type="EC" id="1.1.1.179"/>
    </reaction>
</comment>
<keyword evidence="2" id="KW-0560">Oxidoreductase</keyword>
<sequence length="340" mass="37499">MAKSEAGVGKIRWGIIGAGRISNDFVAAMTTLPAEHHQVIAVAARDVHRAEEFAGRFGIAKAVASYEELAEDPEIDVVYIGTVNPEHVKMCRLMLNHDKHVVCEKPLTLHLKDTVELFNLAKKKGRLLMEAIWSRCFPAYQQLKQEVTNRTIGDPYLVIANFGMNFPEAPGLSQRALGGGVLVNVGCYALQLANLVFQNEKPVAVRACATLNSDGVDETTVITLQYSDGALANFIISVTVELASSARIIGSEGDIEIKAPFLAPTEMKTPHKNYHYVLPFVDQKFPMNYMNASGLAYEAEEVRQCILAGKLECPWMTAADSIWNAEIIEEICKQIKVNYD</sequence>
<evidence type="ECO:0000256" key="9">
    <source>
        <dbReference type="ARBA" id="ARBA00047423"/>
    </source>
</evidence>
<dbReference type="SUPFAM" id="SSF55347">
    <property type="entry name" value="Glyceraldehyde-3-phosphate dehydrogenase-like, C-terminal domain"/>
    <property type="match status" value="1"/>
</dbReference>
<dbReference type="OrthoDB" id="2129491at2759"/>
<dbReference type="Proteomes" id="UP000186922">
    <property type="component" value="Unassembled WGS sequence"/>
</dbReference>
<dbReference type="EC" id="1.1.1.179" evidence="4"/>
<feature type="domain" description="GFO/IDH/MocA-like oxidoreductase" evidence="12">
    <location>
        <begin position="140"/>
        <end position="256"/>
    </location>
</feature>
<keyword evidence="14" id="KW-1185">Reference proteome</keyword>
<dbReference type="SUPFAM" id="SSF51735">
    <property type="entry name" value="NAD(P)-binding Rossmann-fold domains"/>
    <property type="match status" value="1"/>
</dbReference>
<dbReference type="InterPro" id="IPR050984">
    <property type="entry name" value="Gfo/Idh/MocA_domain"/>
</dbReference>
<dbReference type="Pfam" id="PF01408">
    <property type="entry name" value="GFO_IDH_MocA"/>
    <property type="match status" value="1"/>
</dbReference>
<dbReference type="GO" id="GO:0000166">
    <property type="term" value="F:nucleotide binding"/>
    <property type="evidence" value="ECO:0007669"/>
    <property type="project" value="InterPro"/>
</dbReference>
<dbReference type="EC" id="1.3.1.20" evidence="3"/>
<evidence type="ECO:0000256" key="8">
    <source>
        <dbReference type="ARBA" id="ARBA00043025"/>
    </source>
</evidence>
<gene>
    <name evidence="13" type="primary">RvY_04963-1</name>
    <name evidence="13" type="synonym">RvY_04963.1</name>
    <name evidence="13" type="ORF">RvY_04963</name>
</gene>
<comment type="catalytic activity">
    <reaction evidence="9">
        <text>(1R,2R)-1,2-dihydrobenzene-1,2-diol + NADP(+) = catechol + NADPH + H(+)</text>
        <dbReference type="Rhea" id="RHEA:16729"/>
        <dbReference type="ChEBI" id="CHEBI:10702"/>
        <dbReference type="ChEBI" id="CHEBI:15378"/>
        <dbReference type="ChEBI" id="CHEBI:18135"/>
        <dbReference type="ChEBI" id="CHEBI:57783"/>
        <dbReference type="ChEBI" id="CHEBI:58349"/>
        <dbReference type="EC" id="1.3.1.20"/>
    </reaction>
</comment>
<evidence type="ECO:0000313" key="14">
    <source>
        <dbReference type="Proteomes" id="UP000186922"/>
    </source>
</evidence>
<evidence type="ECO:0000259" key="12">
    <source>
        <dbReference type="Pfam" id="PF22725"/>
    </source>
</evidence>
<dbReference type="Pfam" id="PF22725">
    <property type="entry name" value="GFO_IDH_MocA_C3"/>
    <property type="match status" value="1"/>
</dbReference>
<evidence type="ECO:0000256" key="3">
    <source>
        <dbReference type="ARBA" id="ARBA00038853"/>
    </source>
</evidence>
<name>A0A1D1V2J4_RAMVA</name>
<dbReference type="PANTHER" id="PTHR22604">
    <property type="entry name" value="OXIDOREDUCTASES"/>
    <property type="match status" value="1"/>
</dbReference>
<dbReference type="GO" id="GO:0047837">
    <property type="term" value="F:D-xylose 1-dehydrogenase (NADP+) activity"/>
    <property type="evidence" value="ECO:0007669"/>
    <property type="project" value="UniProtKB-EC"/>
</dbReference>
<evidence type="ECO:0000256" key="2">
    <source>
        <dbReference type="ARBA" id="ARBA00023002"/>
    </source>
</evidence>
<dbReference type="EMBL" id="BDGG01000002">
    <property type="protein sequence ID" value="GAU92953.1"/>
    <property type="molecule type" value="Genomic_DNA"/>
</dbReference>
<comment type="caution">
    <text evidence="13">The sequence shown here is derived from an EMBL/GenBank/DDBJ whole genome shotgun (WGS) entry which is preliminary data.</text>
</comment>
<dbReference type="PANTHER" id="PTHR22604:SF105">
    <property type="entry name" value="TRANS-1,2-DIHYDROBENZENE-1,2-DIOL DEHYDROGENASE"/>
    <property type="match status" value="1"/>
</dbReference>
<protein>
    <recommendedName>
        <fullName evidence="5">Trans-1,2-dihydrobenzene-1,2-diol dehydrogenase</fullName>
        <ecNumber evidence="4">1.1.1.179</ecNumber>
        <ecNumber evidence="3">1.3.1.20</ecNumber>
    </recommendedName>
    <alternativeName>
        <fullName evidence="8">D-xylose 1-dehydrogenase</fullName>
    </alternativeName>
    <alternativeName>
        <fullName evidence="7">D-xylose-NADP dehydrogenase</fullName>
    </alternativeName>
    <alternativeName>
        <fullName evidence="6">Dimeric dihydrodiol dehydrogenase</fullName>
    </alternativeName>
</protein>
<evidence type="ECO:0000256" key="5">
    <source>
        <dbReference type="ARBA" id="ARBA00040603"/>
    </source>
</evidence>
<evidence type="ECO:0000256" key="1">
    <source>
        <dbReference type="ARBA" id="ARBA00010928"/>
    </source>
</evidence>
<dbReference type="AlphaFoldDB" id="A0A1D1V2J4"/>
<proteinExistence type="inferred from homology"/>
<dbReference type="Gene3D" id="3.30.360.10">
    <property type="entry name" value="Dihydrodipicolinate Reductase, domain 2"/>
    <property type="match status" value="1"/>
</dbReference>
<evidence type="ECO:0000256" key="7">
    <source>
        <dbReference type="ARBA" id="ARBA00042988"/>
    </source>
</evidence>